<dbReference type="Pfam" id="PF13649">
    <property type="entry name" value="Methyltransf_25"/>
    <property type="match status" value="1"/>
</dbReference>
<sequence>MGELKSKRDMASSLLRQLNGRLTCPYCQEALELVDMYKLVCVHAHSFDVSKQGTLYALTQSGSSQYDKRLFQARQSIIQQKQLYAPMHDRLVQELDEGDLLLDAGTGEGSHLNEIKRRFSTILPVGLDISKDGIQQAAKSYRDHVWIVGDLANLPFGNQTIDIIINILSPSNYAEFKRVLTSGGKLIKVVPGANYLQELRAYTAEASAQPYSNSKTIELFNRHFSDTDVQTLSYKKEVTSEERQWIVDMSPLGWTVQERARCDYINKGSSSITIDLTILIART</sequence>
<accession>A0ABU6NMB4</accession>
<dbReference type="Gene3D" id="3.40.50.150">
    <property type="entry name" value="Vaccinia Virus protein VP39"/>
    <property type="match status" value="1"/>
</dbReference>
<name>A0ABU6NMB4_9BACI</name>
<keyword evidence="2" id="KW-0808">Transferase</keyword>
<gene>
    <name evidence="2" type="ORF">P5F74_14460</name>
</gene>
<dbReference type="Proteomes" id="UP001341820">
    <property type="component" value="Unassembled WGS sequence"/>
</dbReference>
<evidence type="ECO:0000259" key="1">
    <source>
        <dbReference type="Pfam" id="PF13649"/>
    </source>
</evidence>
<dbReference type="InterPro" id="IPR016718">
    <property type="entry name" value="rRNA_m1G-MeTrfase_A_prd"/>
</dbReference>
<dbReference type="PANTHER" id="PTHR43460:SF1">
    <property type="entry name" value="METHYLTRANSFERASE TYPE 11 DOMAIN-CONTAINING PROTEIN"/>
    <property type="match status" value="1"/>
</dbReference>
<dbReference type="InterPro" id="IPR052939">
    <property type="entry name" value="23S_rRNA_MeTrnsfrase_RlmA"/>
</dbReference>
<dbReference type="PIRSF" id="PIRSF018249">
    <property type="entry name" value="MyrA_prd"/>
    <property type="match status" value="1"/>
</dbReference>
<dbReference type="RefSeq" id="WP_060705629.1">
    <property type="nucleotide sequence ID" value="NZ_CP042163.1"/>
</dbReference>
<keyword evidence="2" id="KW-0489">Methyltransferase</keyword>
<proteinExistence type="predicted"/>
<dbReference type="SUPFAM" id="SSF53335">
    <property type="entry name" value="S-adenosyl-L-methionine-dependent methyltransferases"/>
    <property type="match status" value="1"/>
</dbReference>
<dbReference type="InterPro" id="IPR029063">
    <property type="entry name" value="SAM-dependent_MTases_sf"/>
</dbReference>
<keyword evidence="3" id="KW-1185">Reference proteome</keyword>
<dbReference type="GO" id="GO:0008168">
    <property type="term" value="F:methyltransferase activity"/>
    <property type="evidence" value="ECO:0007669"/>
    <property type="project" value="UniProtKB-KW"/>
</dbReference>
<evidence type="ECO:0000313" key="2">
    <source>
        <dbReference type="EMBL" id="MED4129342.1"/>
    </source>
</evidence>
<protein>
    <submittedName>
        <fullName evidence="2">Methyltransferase domain-containing protein</fullName>
    </submittedName>
</protein>
<dbReference type="InterPro" id="IPR041698">
    <property type="entry name" value="Methyltransf_25"/>
</dbReference>
<reference evidence="2 3" key="1">
    <citation type="submission" date="2023-03" db="EMBL/GenBank/DDBJ databases">
        <title>Bacillus Genome Sequencing.</title>
        <authorList>
            <person name="Dunlap C."/>
        </authorList>
    </citation>
    <scope>NUCLEOTIDE SEQUENCE [LARGE SCALE GENOMIC DNA]</scope>
    <source>
        <strain evidence="2 3">B-4107</strain>
    </source>
</reference>
<comment type="caution">
    <text evidence="2">The sequence shown here is derived from an EMBL/GenBank/DDBJ whole genome shotgun (WGS) entry which is preliminary data.</text>
</comment>
<evidence type="ECO:0000313" key="3">
    <source>
        <dbReference type="Proteomes" id="UP001341820"/>
    </source>
</evidence>
<feature type="domain" description="Methyltransferase" evidence="1">
    <location>
        <begin position="102"/>
        <end position="184"/>
    </location>
</feature>
<organism evidence="2 3">
    <name type="scientific">Shouchella miscanthi</name>
    <dbReference type="NCBI Taxonomy" id="2598861"/>
    <lineage>
        <taxon>Bacteria</taxon>
        <taxon>Bacillati</taxon>
        <taxon>Bacillota</taxon>
        <taxon>Bacilli</taxon>
        <taxon>Bacillales</taxon>
        <taxon>Bacillaceae</taxon>
        <taxon>Shouchella</taxon>
    </lineage>
</organism>
<dbReference type="GO" id="GO:0032259">
    <property type="term" value="P:methylation"/>
    <property type="evidence" value="ECO:0007669"/>
    <property type="project" value="UniProtKB-KW"/>
</dbReference>
<dbReference type="EMBL" id="JAROAS010000029">
    <property type="protein sequence ID" value="MED4129342.1"/>
    <property type="molecule type" value="Genomic_DNA"/>
</dbReference>
<dbReference type="PANTHER" id="PTHR43460">
    <property type="entry name" value="METHYLTRANSFERASE"/>
    <property type="match status" value="1"/>
</dbReference>